<protein>
    <submittedName>
        <fullName evidence="1">Tail assembly chaperone</fullName>
    </submittedName>
</protein>
<gene>
    <name evidence="1" type="primary">30</name>
    <name evidence="1" type="ORF">PBI_DUKE13_30</name>
</gene>
<name>A0A3S9UBC4_9CAUD</name>
<dbReference type="EMBL" id="MK279849">
    <property type="protein sequence ID" value="AZS07578.1"/>
    <property type="molecule type" value="Genomic_DNA"/>
</dbReference>
<evidence type="ECO:0000313" key="2">
    <source>
        <dbReference type="Proteomes" id="UP000287876"/>
    </source>
</evidence>
<organism evidence="1 2">
    <name type="scientific">Mycobacterium phage Duke13</name>
    <dbReference type="NCBI Taxonomy" id="2499038"/>
    <lineage>
        <taxon>Viruses</taxon>
        <taxon>Duplodnaviria</taxon>
        <taxon>Heunggongvirae</taxon>
        <taxon>Uroviricota</taxon>
        <taxon>Caudoviricetes</taxon>
        <taxon>Omegavirus</taxon>
        <taxon>Omegavirus baka</taxon>
    </lineage>
</organism>
<reference evidence="1 2" key="1">
    <citation type="submission" date="2018-12" db="EMBL/GenBank/DDBJ databases">
        <authorList>
            <person name="Betsko A.J."/>
            <person name="Stoner T.H."/>
            <person name="Garlena R.A."/>
            <person name="Russell D.A."/>
            <person name="Pope W.H."/>
            <person name="Jacobs-Sera D."/>
            <person name="Hatfull G.F."/>
        </authorList>
    </citation>
    <scope>NUCLEOTIDE SEQUENCE [LARGE SCALE GENOMIC DNA]</scope>
</reference>
<dbReference type="Proteomes" id="UP000287876">
    <property type="component" value="Segment"/>
</dbReference>
<proteinExistence type="predicted"/>
<evidence type="ECO:0000313" key="1">
    <source>
        <dbReference type="EMBL" id="AZS07578.1"/>
    </source>
</evidence>
<sequence>MSAACGFPQPNSLFSFLGVIQMTYTPRKPVSVREAKEQAAEYFGFTASVEIEINGEIFEIPNPGLLDDDQQERWEELQFRIEKCDREEDVIVPPMTLEDGTELPGRTIRGELKTPYQINGELMKPPYNVQLAQAIFGEEKYERFKAGGGRSNQIPLEWARMNREFQERVENDPKKVADAVPRWMVFPREIECDLSLYHHRDIGEWFRGELSSRKLLTLLDGLPEDSWYKLSVQAYLKEVQETHEQEVVSDIRRSIFAQLTGQEMG</sequence>
<accession>A0A3S9UBC4</accession>